<dbReference type="PANTHER" id="PTHR24421:SF10">
    <property type="entry name" value="NITRATE_NITRITE SENSOR PROTEIN NARQ"/>
    <property type="match status" value="1"/>
</dbReference>
<dbReference type="GO" id="GO:0046983">
    <property type="term" value="F:protein dimerization activity"/>
    <property type="evidence" value="ECO:0007669"/>
    <property type="project" value="InterPro"/>
</dbReference>
<dbReference type="SMART" id="SM00387">
    <property type="entry name" value="HATPase_c"/>
    <property type="match status" value="1"/>
</dbReference>
<dbReference type="Proteomes" id="UP000000844">
    <property type="component" value="Chromosome"/>
</dbReference>
<keyword evidence="12" id="KW-1185">Reference proteome</keyword>
<accession>D3Q574</accession>
<dbReference type="OrthoDB" id="227596at2"/>
<evidence type="ECO:0000256" key="4">
    <source>
        <dbReference type="ARBA" id="ARBA00022679"/>
    </source>
</evidence>
<dbReference type="InterPro" id="IPR055558">
    <property type="entry name" value="DUF7134"/>
</dbReference>
<evidence type="ECO:0000256" key="8">
    <source>
        <dbReference type="ARBA" id="ARBA00023012"/>
    </source>
</evidence>
<gene>
    <name evidence="11" type="ordered locus">Snas_4478</name>
</gene>
<feature type="transmembrane region" description="Helical" evidence="9">
    <location>
        <begin position="137"/>
        <end position="156"/>
    </location>
</feature>
<keyword evidence="8" id="KW-0902">Two-component regulatory system</keyword>
<evidence type="ECO:0000313" key="11">
    <source>
        <dbReference type="EMBL" id="ADD44123.1"/>
    </source>
</evidence>
<feature type="transmembrane region" description="Helical" evidence="9">
    <location>
        <begin position="107"/>
        <end position="125"/>
    </location>
</feature>
<feature type="transmembrane region" description="Helical" evidence="9">
    <location>
        <begin position="20"/>
        <end position="38"/>
    </location>
</feature>
<dbReference type="GO" id="GO:0016020">
    <property type="term" value="C:membrane"/>
    <property type="evidence" value="ECO:0007669"/>
    <property type="project" value="InterPro"/>
</dbReference>
<dbReference type="Gene3D" id="3.30.565.10">
    <property type="entry name" value="Histidine kinase-like ATPase, C-terminal domain"/>
    <property type="match status" value="1"/>
</dbReference>
<reference evidence="11 12" key="1">
    <citation type="journal article" date="2009" name="Stand. Genomic Sci.">
        <title>Complete genome sequence of Stackebrandtia nassauensis type strain (LLR-40K-21).</title>
        <authorList>
            <person name="Munk C."/>
            <person name="Lapidus A."/>
            <person name="Copeland A."/>
            <person name="Jando M."/>
            <person name="Mayilraj S."/>
            <person name="Glavina Del Rio T."/>
            <person name="Nolan M."/>
            <person name="Chen F."/>
            <person name="Lucas S."/>
            <person name="Tice H."/>
            <person name="Cheng J.F."/>
            <person name="Han C."/>
            <person name="Detter J.C."/>
            <person name="Bruce D."/>
            <person name="Goodwin L."/>
            <person name="Chain P."/>
            <person name="Pitluck S."/>
            <person name="Goker M."/>
            <person name="Ovchinikova G."/>
            <person name="Pati A."/>
            <person name="Ivanova N."/>
            <person name="Mavromatis K."/>
            <person name="Chen A."/>
            <person name="Palaniappan K."/>
            <person name="Land M."/>
            <person name="Hauser L."/>
            <person name="Chang Y.J."/>
            <person name="Jeffries C.D."/>
            <person name="Bristow J."/>
            <person name="Eisen J.A."/>
            <person name="Markowitz V."/>
            <person name="Hugenholtz P."/>
            <person name="Kyrpides N.C."/>
            <person name="Klenk H.P."/>
        </authorList>
    </citation>
    <scope>NUCLEOTIDE SEQUENCE [LARGE SCALE GENOMIC DNA]</scope>
    <source>
        <strain evidence="12">DSM 44728 / CIP 108903 / NRRL B-16338 / NBRC 102104 / LLR-40K-21</strain>
    </source>
</reference>
<keyword evidence="4 11" id="KW-0808">Transferase</keyword>
<evidence type="ECO:0000256" key="2">
    <source>
        <dbReference type="ARBA" id="ARBA00012438"/>
    </source>
</evidence>
<keyword evidence="3" id="KW-0597">Phosphoprotein</keyword>
<dbReference type="Pfam" id="PF23539">
    <property type="entry name" value="DUF7134"/>
    <property type="match status" value="1"/>
</dbReference>
<dbReference type="InterPro" id="IPR003594">
    <property type="entry name" value="HATPase_dom"/>
</dbReference>
<proteinExistence type="predicted"/>
<dbReference type="AlphaFoldDB" id="D3Q574"/>
<dbReference type="PANTHER" id="PTHR24421">
    <property type="entry name" value="NITRATE/NITRITE SENSOR PROTEIN NARX-RELATED"/>
    <property type="match status" value="1"/>
</dbReference>
<dbReference type="Gene3D" id="1.20.5.1930">
    <property type="match status" value="1"/>
</dbReference>
<feature type="transmembrane region" description="Helical" evidence="9">
    <location>
        <begin position="44"/>
        <end position="75"/>
    </location>
</feature>
<keyword evidence="7" id="KW-0067">ATP-binding</keyword>
<dbReference type="eggNOG" id="COG4585">
    <property type="taxonomic scope" value="Bacteria"/>
</dbReference>
<dbReference type="InterPro" id="IPR011712">
    <property type="entry name" value="Sig_transdc_His_kin_sub3_dim/P"/>
</dbReference>
<dbReference type="KEGG" id="sna:Snas_4478"/>
<dbReference type="EMBL" id="CP001778">
    <property type="protein sequence ID" value="ADD44123.1"/>
    <property type="molecule type" value="Genomic_DNA"/>
</dbReference>
<dbReference type="InterPro" id="IPR050482">
    <property type="entry name" value="Sensor_HK_TwoCompSys"/>
</dbReference>
<dbReference type="Pfam" id="PF02518">
    <property type="entry name" value="HATPase_c"/>
    <property type="match status" value="1"/>
</dbReference>
<dbReference type="CDD" id="cd16917">
    <property type="entry name" value="HATPase_UhpB-NarQ-NarX-like"/>
    <property type="match status" value="1"/>
</dbReference>
<dbReference type="InterPro" id="IPR036890">
    <property type="entry name" value="HATPase_C_sf"/>
</dbReference>
<keyword evidence="9" id="KW-0812">Transmembrane</keyword>
<dbReference type="GO" id="GO:0000155">
    <property type="term" value="F:phosphorelay sensor kinase activity"/>
    <property type="evidence" value="ECO:0007669"/>
    <property type="project" value="InterPro"/>
</dbReference>
<evidence type="ECO:0000256" key="5">
    <source>
        <dbReference type="ARBA" id="ARBA00022741"/>
    </source>
</evidence>
<evidence type="ECO:0000256" key="3">
    <source>
        <dbReference type="ARBA" id="ARBA00022553"/>
    </source>
</evidence>
<sequence length="400" mass="43573">MRNGPLHRWFQARPLAGDSLLALIVFGLSGLAFLAPEIKPTDPLIWLWLFLGSLPVAIRRVWLWWSLALTIALLFASMLDPLAWLSGTWAILVIAYTIAAALPFRNAIAATAALWGVATLTIVMARPEQLAQSPAFVVLMFNYVLAVTCFGIGRVVHGKRVKVSELEDRARIAEENQVAKVVEAINDERRRIARELHDVVAHHLSVMNVMATGARRTLTSDPDRADEALATIESTGRTTLREMRRLLEVLRTDDEPAVDDRELTPQPGLDAIHTLVGQVRSAGLPVKLVIDGTPFPLDQGIALTAFRIIQEGLTNTLKHGGPANSGVRISYREDELEIEVTDNGAGQKSLTTASGRVGHGLVGMRERVALYGGSLRTGPRPGGGFRVHALIPIEAPTETT</sequence>
<dbReference type="Pfam" id="PF07730">
    <property type="entry name" value="HisKA_3"/>
    <property type="match status" value="1"/>
</dbReference>
<feature type="transmembrane region" description="Helical" evidence="9">
    <location>
        <begin position="82"/>
        <end position="101"/>
    </location>
</feature>
<name>D3Q574_STANL</name>
<dbReference type="GO" id="GO:0005524">
    <property type="term" value="F:ATP binding"/>
    <property type="evidence" value="ECO:0007669"/>
    <property type="project" value="UniProtKB-KW"/>
</dbReference>
<evidence type="ECO:0000259" key="10">
    <source>
        <dbReference type="SMART" id="SM00387"/>
    </source>
</evidence>
<keyword evidence="6 11" id="KW-0418">Kinase</keyword>
<dbReference type="EC" id="2.7.13.3" evidence="2"/>
<protein>
    <recommendedName>
        <fullName evidence="2">histidine kinase</fullName>
        <ecNumber evidence="2">2.7.13.3</ecNumber>
    </recommendedName>
</protein>
<organism evidence="11 12">
    <name type="scientific">Stackebrandtia nassauensis (strain DSM 44728 / CIP 108903 / NRRL B-16338 / NBRC 102104 / LLR-40K-21)</name>
    <dbReference type="NCBI Taxonomy" id="446470"/>
    <lineage>
        <taxon>Bacteria</taxon>
        <taxon>Bacillati</taxon>
        <taxon>Actinomycetota</taxon>
        <taxon>Actinomycetes</taxon>
        <taxon>Glycomycetales</taxon>
        <taxon>Glycomycetaceae</taxon>
        <taxon>Stackebrandtia</taxon>
    </lineage>
</organism>
<keyword evidence="5" id="KW-0547">Nucleotide-binding</keyword>
<dbReference type="SUPFAM" id="SSF55874">
    <property type="entry name" value="ATPase domain of HSP90 chaperone/DNA topoisomerase II/histidine kinase"/>
    <property type="match status" value="1"/>
</dbReference>
<evidence type="ECO:0000256" key="7">
    <source>
        <dbReference type="ARBA" id="ARBA00022840"/>
    </source>
</evidence>
<evidence type="ECO:0000313" key="12">
    <source>
        <dbReference type="Proteomes" id="UP000000844"/>
    </source>
</evidence>
<evidence type="ECO:0000256" key="1">
    <source>
        <dbReference type="ARBA" id="ARBA00000085"/>
    </source>
</evidence>
<keyword evidence="9" id="KW-0472">Membrane</keyword>
<evidence type="ECO:0000256" key="6">
    <source>
        <dbReference type="ARBA" id="ARBA00022777"/>
    </source>
</evidence>
<feature type="domain" description="Histidine kinase/HSP90-like ATPase" evidence="10">
    <location>
        <begin position="300"/>
        <end position="395"/>
    </location>
</feature>
<evidence type="ECO:0000256" key="9">
    <source>
        <dbReference type="SAM" id="Phobius"/>
    </source>
</evidence>
<comment type="catalytic activity">
    <reaction evidence="1">
        <text>ATP + protein L-histidine = ADP + protein N-phospho-L-histidine.</text>
        <dbReference type="EC" id="2.7.13.3"/>
    </reaction>
</comment>
<dbReference type="STRING" id="446470.Snas_4478"/>
<keyword evidence="9" id="KW-1133">Transmembrane helix</keyword>
<dbReference type="HOGENOM" id="CLU_000445_20_1_11"/>